<dbReference type="AlphaFoldDB" id="A0A1Y5F9E4"/>
<dbReference type="Proteomes" id="UP000196531">
    <property type="component" value="Unassembled WGS sequence"/>
</dbReference>
<proteinExistence type="predicted"/>
<reference evidence="3" key="1">
    <citation type="journal article" date="2017" name="Proc. Natl. Acad. Sci. U.S.A.">
        <title>Simulation of Deepwater Horizon oil plume reveals substrate specialization within a complex community of hydrocarbon-degraders.</title>
        <authorList>
            <person name="Hu P."/>
            <person name="Dubinsky E.A."/>
            <person name="Probst A.J."/>
            <person name="Wang J."/>
            <person name="Sieber C.M.K."/>
            <person name="Tom L.M."/>
            <person name="Gardinali P."/>
            <person name="Banfield J.F."/>
            <person name="Atlas R.M."/>
            <person name="Andersen G.L."/>
        </authorList>
    </citation>
    <scope>NUCLEOTIDE SEQUENCE [LARGE SCALE GENOMIC DNA]</scope>
</reference>
<evidence type="ECO:0000313" key="2">
    <source>
        <dbReference type="EMBL" id="OUR97395.1"/>
    </source>
</evidence>
<name>A0A1Y5F9E4_9BACT</name>
<evidence type="ECO:0000313" key="3">
    <source>
        <dbReference type="Proteomes" id="UP000196531"/>
    </source>
</evidence>
<feature type="signal peptide" evidence="1">
    <location>
        <begin position="1"/>
        <end position="22"/>
    </location>
</feature>
<comment type="caution">
    <text evidence="2">The sequence shown here is derived from an EMBL/GenBank/DDBJ whole genome shotgun (WGS) entry which is preliminary data.</text>
</comment>
<sequence>MNVVKKALIGAAVVATSFSAQAIENTFSFKVYSSGPNIYACNAGIRLLENTNTVGYDAGNGSTTATTPGTFTKNGFFYGLTELDEDNNYARLSSTTGHRAADGTNTFVLASADSGAYYWPNAMKSTAHRSANGNPLALTSLHMELSSELYGAEYFVDICYDGPKENVWGGHEGSITEVLASATATFTDLSARGTNGLKDYKLLSGLETKAQIVCTTDDNGAARTSEATTTFSSIANDAAFYFSEVPIVTNASIVGPKKCVIRYSFKETKKSNFRINSAHNMQVILNTELTQTFND</sequence>
<organism evidence="2 3">
    <name type="scientific">Halobacteriovorax marinus</name>
    <dbReference type="NCBI Taxonomy" id="97084"/>
    <lineage>
        <taxon>Bacteria</taxon>
        <taxon>Pseudomonadati</taxon>
        <taxon>Bdellovibrionota</taxon>
        <taxon>Bacteriovoracia</taxon>
        <taxon>Bacteriovoracales</taxon>
        <taxon>Halobacteriovoraceae</taxon>
        <taxon>Halobacteriovorax</taxon>
    </lineage>
</organism>
<feature type="chain" id="PRO_5013096727" evidence="1">
    <location>
        <begin position="23"/>
        <end position="295"/>
    </location>
</feature>
<evidence type="ECO:0000256" key="1">
    <source>
        <dbReference type="SAM" id="SignalP"/>
    </source>
</evidence>
<gene>
    <name evidence="2" type="ORF">A9Q84_13805</name>
</gene>
<accession>A0A1Y5F9E4</accession>
<dbReference type="EMBL" id="MAAO01000006">
    <property type="protein sequence ID" value="OUR97395.1"/>
    <property type="molecule type" value="Genomic_DNA"/>
</dbReference>
<keyword evidence="1" id="KW-0732">Signal</keyword>
<protein>
    <submittedName>
        <fullName evidence="2">Uncharacterized protein</fullName>
    </submittedName>
</protein>